<sequence>MRTFRVQPDWDAHLGRHTEKRRGHYSCTATNHHGSDAVTYNLIRASASVSTLHVTETTASSIRVQSVEDTAA</sequence>
<evidence type="ECO:0000313" key="2">
    <source>
        <dbReference type="Proteomes" id="UP000747542"/>
    </source>
</evidence>
<dbReference type="AlphaFoldDB" id="A0A8J5J9H2"/>
<dbReference type="EMBL" id="JAHLQT010044514">
    <property type="protein sequence ID" value="KAG7154305.1"/>
    <property type="molecule type" value="Genomic_DNA"/>
</dbReference>
<organism evidence="1 2">
    <name type="scientific">Homarus americanus</name>
    <name type="common">American lobster</name>
    <dbReference type="NCBI Taxonomy" id="6706"/>
    <lineage>
        <taxon>Eukaryota</taxon>
        <taxon>Metazoa</taxon>
        <taxon>Ecdysozoa</taxon>
        <taxon>Arthropoda</taxon>
        <taxon>Crustacea</taxon>
        <taxon>Multicrustacea</taxon>
        <taxon>Malacostraca</taxon>
        <taxon>Eumalacostraca</taxon>
        <taxon>Eucarida</taxon>
        <taxon>Decapoda</taxon>
        <taxon>Pleocyemata</taxon>
        <taxon>Astacidea</taxon>
        <taxon>Nephropoidea</taxon>
        <taxon>Nephropidae</taxon>
        <taxon>Homarus</taxon>
    </lineage>
</organism>
<name>A0A8J5J9H2_HOMAM</name>
<protein>
    <submittedName>
        <fullName evidence="1">Putative Down syndrome cell adhesion molecule-like protein 2-like 16</fullName>
    </submittedName>
</protein>
<dbReference type="Proteomes" id="UP000747542">
    <property type="component" value="Unassembled WGS sequence"/>
</dbReference>
<reference evidence="1" key="1">
    <citation type="journal article" date="2021" name="Sci. Adv.">
        <title>The American lobster genome reveals insights on longevity, neural, and immune adaptations.</title>
        <authorList>
            <person name="Polinski J.M."/>
            <person name="Zimin A.V."/>
            <person name="Clark K.F."/>
            <person name="Kohn A.B."/>
            <person name="Sadowski N."/>
            <person name="Timp W."/>
            <person name="Ptitsyn A."/>
            <person name="Khanna P."/>
            <person name="Romanova D.Y."/>
            <person name="Williams P."/>
            <person name="Greenwood S.J."/>
            <person name="Moroz L.L."/>
            <person name="Walt D.R."/>
            <person name="Bodnar A.G."/>
        </authorList>
    </citation>
    <scope>NUCLEOTIDE SEQUENCE</scope>
    <source>
        <strain evidence="1">GMGI-L3</strain>
    </source>
</reference>
<gene>
    <name evidence="1" type="primary">Dscam2-L16</name>
    <name evidence="1" type="ORF">Hamer_G027409</name>
</gene>
<evidence type="ECO:0000313" key="1">
    <source>
        <dbReference type="EMBL" id="KAG7154305.1"/>
    </source>
</evidence>
<accession>A0A8J5J9H2</accession>
<comment type="caution">
    <text evidence="1">The sequence shown here is derived from an EMBL/GenBank/DDBJ whole genome shotgun (WGS) entry which is preliminary data.</text>
</comment>
<proteinExistence type="predicted"/>
<keyword evidence="2" id="KW-1185">Reference proteome</keyword>